<gene>
    <name evidence="1" type="ORF">ADL15_36815</name>
</gene>
<evidence type="ECO:0000313" key="1">
    <source>
        <dbReference type="EMBL" id="KUL26902.1"/>
    </source>
</evidence>
<proteinExistence type="predicted"/>
<accession>A0A124G8T4</accession>
<keyword evidence="2" id="KW-1185">Reference proteome</keyword>
<evidence type="ECO:0000313" key="2">
    <source>
        <dbReference type="Proteomes" id="UP000053244"/>
    </source>
</evidence>
<name>A0A124G8T4_9ACTN</name>
<sequence length="662" mass="70468">MTRTATGAAGPRLVVLDGIGAPIDHPDQLAADGAAVLITATDATEPHFRLAPLTKTELGRLLTGRPSAVVQAVWLVTGGLPGPALDLAATVGDDDDAIVTLALNTLPRLEFLVPDVALIRLLESAAAQSRPAGVRARLLIRLARELLYDPSAARRRRELVAEAVRLARGAGDAGTLAEVLDGRLHALWDPAAAQDRLASASEIVELARQAGDPSAELRGLFWRFTALVELGDLEAAEAVLTTYARTAELAGDAQAAVVVLSRQAELALVRGRFDLAAALTAEVATAGRRAGLADTVRLTASLTGRLAMLRDEADQHIAPLQELARRLPGQFFEATAARVMAEAGRNDEALLELDRLLPAVLAGTGPRWLGAVADLALVAARSGDPASAQHLYDALTPYQGRLVVWGGANTIAGPVDEYLGRLAGRLGRSEQALAHLNQAVILEERLGALPWLATTLAIRDQPGDQERSRSIAGRLGLAAVAAGDEWRLLRDGTEWRLEAGTETVRLRDVRGLHYLRTLLMSPGQEIAALDLIAGGSGLRVPPGEPVLDAAGRRAYQRRLATLEEQLDAADRAGDVTRAQTLAQERTALVTELRTQSGTGVRSRRQSSEGERARVNATRALSTVLSRLETTAPLVAVHLRASLRTGSYFRYHPAPGGPRHWRV</sequence>
<dbReference type="EMBL" id="LLZH01000303">
    <property type="protein sequence ID" value="KUL26902.1"/>
    <property type="molecule type" value="Genomic_DNA"/>
</dbReference>
<reference evidence="1 2" key="1">
    <citation type="submission" date="2015-10" db="EMBL/GenBank/DDBJ databases">
        <authorList>
            <person name="Gilbert D.G."/>
        </authorList>
    </citation>
    <scope>NUCLEOTIDE SEQUENCE [LARGE SCALE GENOMIC DNA]</scope>
    <source>
        <strain evidence="1 2">NRRL B-16712</strain>
    </source>
</reference>
<protein>
    <submittedName>
        <fullName evidence="1">Uncharacterized protein</fullName>
    </submittedName>
</protein>
<dbReference type="Proteomes" id="UP000053244">
    <property type="component" value="Unassembled WGS sequence"/>
</dbReference>
<comment type="caution">
    <text evidence="1">The sequence shown here is derived from an EMBL/GenBank/DDBJ whole genome shotgun (WGS) entry which is preliminary data.</text>
</comment>
<organism evidence="1 2">
    <name type="scientific">Actinoplanes awajinensis subsp. mycoplanecinus</name>
    <dbReference type="NCBI Taxonomy" id="135947"/>
    <lineage>
        <taxon>Bacteria</taxon>
        <taxon>Bacillati</taxon>
        <taxon>Actinomycetota</taxon>
        <taxon>Actinomycetes</taxon>
        <taxon>Micromonosporales</taxon>
        <taxon>Micromonosporaceae</taxon>
        <taxon>Actinoplanes</taxon>
    </lineage>
</organism>
<dbReference type="AlphaFoldDB" id="A0A124G8T4"/>